<sequence length="472" mass="49252">MQAYSQLLLQQADCLQRTHFLRGSLQLLKTARHGLHKQQRCRQLCLSVSSKAGHGKPKLVGMGGCGLDMLAQVATFPEPDTKSRTEQMETQGGGNAGNALTSAARLGLSRPALITKIGSDSVGDQILAELEGDGVDVSHVLRAPNAPSPFTYIIVDREGGTRTCIHTPGEPLSQEEMTEEKVEAALAGATLIYFDGRLTEAALVVARAAKAKGIKVLVEAERLRPNLEALLAEADYVFTSAKYPQECTGESCLADALIGLMGALPKAEWVLTTLGKRGSVLLQREAQPADGCREAELQAVLDELLTAAQAEAESHEQPGCTSKSGVHIRAGAVKSSEGPLTLLCTTPAEGQNAAAMELAKASAAAAAASANADSSNAAAYSRQEASSPRQPATSFCATVTVSTAASLPSDAVQDTTGAGDAYLGAILHSLSTGLKLEKAMRLAAVVAACKCTALGSRPGLPRHVDIHDQLLR</sequence>
<gene>
    <name evidence="6" type="ORF">WJX74_002061</name>
</gene>
<keyword evidence="2 4" id="KW-0808">Transferase</keyword>
<dbReference type="GO" id="GO:0016301">
    <property type="term" value="F:kinase activity"/>
    <property type="evidence" value="ECO:0007669"/>
    <property type="project" value="UniProtKB-KW"/>
</dbReference>
<dbReference type="InterPro" id="IPR002173">
    <property type="entry name" value="Carboh/pur_kinase_PfkB_CS"/>
</dbReference>
<dbReference type="SUPFAM" id="SSF53613">
    <property type="entry name" value="Ribokinase-like"/>
    <property type="match status" value="1"/>
</dbReference>
<evidence type="ECO:0000256" key="4">
    <source>
        <dbReference type="RuleBase" id="RU003704"/>
    </source>
</evidence>
<dbReference type="PRINTS" id="PR00990">
    <property type="entry name" value="RIBOKINASE"/>
</dbReference>
<evidence type="ECO:0000256" key="1">
    <source>
        <dbReference type="ARBA" id="ARBA00010688"/>
    </source>
</evidence>
<dbReference type="AlphaFoldDB" id="A0AAW1QLD5"/>
<accession>A0AAW1QLD5</accession>
<organism evidence="6 7">
    <name type="scientific">Apatococcus lobatus</name>
    <dbReference type="NCBI Taxonomy" id="904363"/>
    <lineage>
        <taxon>Eukaryota</taxon>
        <taxon>Viridiplantae</taxon>
        <taxon>Chlorophyta</taxon>
        <taxon>core chlorophytes</taxon>
        <taxon>Trebouxiophyceae</taxon>
        <taxon>Chlorellales</taxon>
        <taxon>Chlorellaceae</taxon>
        <taxon>Apatococcus</taxon>
    </lineage>
</organism>
<keyword evidence="7" id="KW-1185">Reference proteome</keyword>
<keyword evidence="3 4" id="KW-0418">Kinase</keyword>
<dbReference type="Proteomes" id="UP001438707">
    <property type="component" value="Unassembled WGS sequence"/>
</dbReference>
<protein>
    <recommendedName>
        <fullName evidence="5">Carbohydrate kinase PfkB domain-containing protein</fullName>
    </recommendedName>
</protein>
<dbReference type="Gene3D" id="3.40.1190.20">
    <property type="match status" value="2"/>
</dbReference>
<reference evidence="6 7" key="1">
    <citation type="journal article" date="2024" name="Nat. Commun.">
        <title>Phylogenomics reveals the evolutionary origins of lichenization in chlorophyte algae.</title>
        <authorList>
            <person name="Puginier C."/>
            <person name="Libourel C."/>
            <person name="Otte J."/>
            <person name="Skaloud P."/>
            <person name="Haon M."/>
            <person name="Grisel S."/>
            <person name="Petersen M."/>
            <person name="Berrin J.G."/>
            <person name="Delaux P.M."/>
            <person name="Dal Grande F."/>
            <person name="Keller J."/>
        </authorList>
    </citation>
    <scope>NUCLEOTIDE SEQUENCE [LARGE SCALE GENOMIC DNA]</scope>
    <source>
        <strain evidence="6 7">SAG 2145</strain>
    </source>
</reference>
<evidence type="ECO:0000256" key="3">
    <source>
        <dbReference type="ARBA" id="ARBA00022777"/>
    </source>
</evidence>
<evidence type="ECO:0000313" key="6">
    <source>
        <dbReference type="EMBL" id="KAK9822274.1"/>
    </source>
</evidence>
<feature type="domain" description="Carbohydrate kinase PfkB" evidence="5">
    <location>
        <begin position="73"/>
        <end position="285"/>
    </location>
</feature>
<dbReference type="InterPro" id="IPR029056">
    <property type="entry name" value="Ribokinase-like"/>
</dbReference>
<dbReference type="PROSITE" id="PS00584">
    <property type="entry name" value="PFKB_KINASES_2"/>
    <property type="match status" value="1"/>
</dbReference>
<dbReference type="PANTHER" id="PTHR42774">
    <property type="entry name" value="PHOSPHOTRANSFERASE SYSTEM TRANSPORT PROTEIN"/>
    <property type="match status" value="1"/>
</dbReference>
<dbReference type="EMBL" id="JALJOS010000033">
    <property type="protein sequence ID" value="KAK9822274.1"/>
    <property type="molecule type" value="Genomic_DNA"/>
</dbReference>
<feature type="domain" description="Carbohydrate kinase PfkB" evidence="5">
    <location>
        <begin position="398"/>
        <end position="461"/>
    </location>
</feature>
<evidence type="ECO:0000313" key="7">
    <source>
        <dbReference type="Proteomes" id="UP001438707"/>
    </source>
</evidence>
<dbReference type="Pfam" id="PF00294">
    <property type="entry name" value="PfkB"/>
    <property type="match status" value="2"/>
</dbReference>
<comment type="caution">
    <text evidence="6">The sequence shown here is derived from an EMBL/GenBank/DDBJ whole genome shotgun (WGS) entry which is preliminary data.</text>
</comment>
<evidence type="ECO:0000256" key="2">
    <source>
        <dbReference type="ARBA" id="ARBA00022679"/>
    </source>
</evidence>
<evidence type="ECO:0000259" key="5">
    <source>
        <dbReference type="Pfam" id="PF00294"/>
    </source>
</evidence>
<comment type="similarity">
    <text evidence="1 4">Belongs to the carbohydrate kinase PfkB family.</text>
</comment>
<dbReference type="InterPro" id="IPR002139">
    <property type="entry name" value="Ribo/fructo_kinase"/>
</dbReference>
<proteinExistence type="inferred from homology"/>
<dbReference type="InterPro" id="IPR052562">
    <property type="entry name" value="Ketohexokinase-related"/>
</dbReference>
<dbReference type="PANTHER" id="PTHR42774:SF3">
    <property type="entry name" value="KETOHEXOKINASE"/>
    <property type="match status" value="1"/>
</dbReference>
<name>A0AAW1QLD5_9CHLO</name>
<dbReference type="InterPro" id="IPR011611">
    <property type="entry name" value="PfkB_dom"/>
</dbReference>